<dbReference type="Proteomes" id="UP001153069">
    <property type="component" value="Unassembled WGS sequence"/>
</dbReference>
<feature type="compositionally biased region" description="Low complexity" evidence="1">
    <location>
        <begin position="53"/>
        <end position="69"/>
    </location>
</feature>
<evidence type="ECO:0000313" key="3">
    <source>
        <dbReference type="EMBL" id="CAB9504101.1"/>
    </source>
</evidence>
<name>A0A9N8H7M8_9STRA</name>
<dbReference type="InterPro" id="IPR050600">
    <property type="entry name" value="SETD3_SETD6_MTase"/>
</dbReference>
<dbReference type="PROSITE" id="PS50280">
    <property type="entry name" value="SET"/>
    <property type="match status" value="1"/>
</dbReference>
<dbReference type="Pfam" id="PF00856">
    <property type="entry name" value="SET"/>
    <property type="match status" value="1"/>
</dbReference>
<evidence type="ECO:0000259" key="2">
    <source>
        <dbReference type="PROSITE" id="PS50280"/>
    </source>
</evidence>
<dbReference type="EMBL" id="CAICTM010000184">
    <property type="protein sequence ID" value="CAB9504101.1"/>
    <property type="molecule type" value="Genomic_DNA"/>
</dbReference>
<dbReference type="GO" id="GO:0016279">
    <property type="term" value="F:protein-lysine N-methyltransferase activity"/>
    <property type="evidence" value="ECO:0007669"/>
    <property type="project" value="TreeGrafter"/>
</dbReference>
<feature type="compositionally biased region" description="Basic residues" evidence="1">
    <location>
        <begin position="73"/>
        <end position="82"/>
    </location>
</feature>
<dbReference type="InterPro" id="IPR001214">
    <property type="entry name" value="SET_dom"/>
</dbReference>
<comment type="caution">
    <text evidence="3">The sequence shown here is derived from an EMBL/GenBank/DDBJ whole genome shotgun (WGS) entry which is preliminary data.</text>
</comment>
<dbReference type="PANTHER" id="PTHR13271:SF155">
    <property type="entry name" value="SET DOMAIN-CONTAINING PROTEIN"/>
    <property type="match status" value="1"/>
</dbReference>
<dbReference type="OrthoDB" id="44826at2759"/>
<reference evidence="3" key="1">
    <citation type="submission" date="2020-06" db="EMBL/GenBank/DDBJ databases">
        <authorList>
            <consortium name="Plant Systems Biology data submission"/>
        </authorList>
    </citation>
    <scope>NUCLEOTIDE SEQUENCE</scope>
    <source>
        <strain evidence="3">D6</strain>
    </source>
</reference>
<dbReference type="AlphaFoldDB" id="A0A9N8H7M8"/>
<organism evidence="3 4">
    <name type="scientific">Seminavis robusta</name>
    <dbReference type="NCBI Taxonomy" id="568900"/>
    <lineage>
        <taxon>Eukaryota</taxon>
        <taxon>Sar</taxon>
        <taxon>Stramenopiles</taxon>
        <taxon>Ochrophyta</taxon>
        <taxon>Bacillariophyta</taxon>
        <taxon>Bacillariophyceae</taxon>
        <taxon>Bacillariophycidae</taxon>
        <taxon>Naviculales</taxon>
        <taxon>Naviculaceae</taxon>
        <taxon>Seminavis</taxon>
    </lineage>
</organism>
<protein>
    <recommendedName>
        <fullName evidence="2">SET domain-containing protein</fullName>
    </recommendedName>
</protein>
<feature type="domain" description="SET" evidence="2">
    <location>
        <begin position="292"/>
        <end position="440"/>
    </location>
</feature>
<evidence type="ECO:0000313" key="4">
    <source>
        <dbReference type="Proteomes" id="UP001153069"/>
    </source>
</evidence>
<feature type="region of interest" description="Disordered" evidence="1">
    <location>
        <begin position="27"/>
        <end position="86"/>
    </location>
</feature>
<gene>
    <name evidence="3" type="ORF">SEMRO_185_G080490.1</name>
</gene>
<dbReference type="CDD" id="cd10527">
    <property type="entry name" value="SET_LSMT"/>
    <property type="match status" value="1"/>
</dbReference>
<evidence type="ECO:0000256" key="1">
    <source>
        <dbReference type="SAM" id="MobiDB-lite"/>
    </source>
</evidence>
<dbReference type="Gene3D" id="3.90.1410.10">
    <property type="entry name" value="set domain protein methyltransferase, domain 1"/>
    <property type="match status" value="1"/>
</dbReference>
<accession>A0A9N8H7M8</accession>
<dbReference type="InterPro" id="IPR046341">
    <property type="entry name" value="SET_dom_sf"/>
</dbReference>
<sequence>MVDAVDDGSGNGRAELSLPWPFKENSEELLKHKKTMTSNRNNGRSSRKRIHESSASTSTNTVSSSSSSSIVKKPPKNRRNSNHKTNLNSSWVHQLYGFISVSSSTVRAASVLCVAMLMGVAWNYWDGVRFAADDPQIRSFLQQVCNNNNNNNNNDAAYYCHPSLVPRRRTQMAIRQISRGERILEIPRSLQIWDLDALRNDWIRDNLQGGAKHRQTGNPVDRAAYLALYLALLHRDLTATATDGTESTSIDSISKFQTTSMTTPLPALLRQYLLECLPTVKDLERFHPIFMNDTELNQLIPNRSAAFGVAKAYRDMVKSEYQAFSERLQPTKLPVSEQDYYRFRTLVLSRSFGTGPLPVAEDANNNSPESSSVLTQEELLYYQQEFGLDLERGSYAMVPILDFYDHHAKPNVEYQLRNGAFVIQATDHIAPGQEIIDSYGKYTDAHLFGKFGFVNGDGSGYSQALLATHHRLMDLDLKQQFSYLPFRRTPGSLSEGLRRALEKQATAVQQYLRFDDGYEQCIPPPSTQDSANEYLKEAQKLKRLKIQHLARIANHSKRWQLVLLPRAPESLPARASNMVITYAPPKLSTRNVKFFHRKEYQLVAATCRVIALTHEDYDGTAVQILQENLQNNSFLLESQLDESTERDSPAAALEFRTHFCLARLATEALQRFDIPMADMEDKVARLNRKSFQSREWTAAHLQLSEMQALEVLRGVSFSAAREYEDLRNMTPLFTIRDDPCPDHSLG</sequence>
<dbReference type="PANTHER" id="PTHR13271">
    <property type="entry name" value="UNCHARACTERIZED PUTATIVE METHYLTRANSFERASE"/>
    <property type="match status" value="1"/>
</dbReference>
<dbReference type="SUPFAM" id="SSF82199">
    <property type="entry name" value="SET domain"/>
    <property type="match status" value="1"/>
</dbReference>
<proteinExistence type="predicted"/>
<keyword evidence="4" id="KW-1185">Reference proteome</keyword>